<dbReference type="FunFam" id="3.90.950.10:FF:000001">
    <property type="entry name" value="dITP/XTP pyrophosphatase"/>
    <property type="match status" value="1"/>
</dbReference>
<dbReference type="SUPFAM" id="SSF52972">
    <property type="entry name" value="ITPase-like"/>
    <property type="match status" value="1"/>
</dbReference>
<dbReference type="GO" id="GO:0046872">
    <property type="term" value="F:metal ion binding"/>
    <property type="evidence" value="ECO:0007669"/>
    <property type="project" value="UniProtKB-KW"/>
</dbReference>
<dbReference type="GO" id="GO:0005829">
    <property type="term" value="C:cytosol"/>
    <property type="evidence" value="ECO:0007669"/>
    <property type="project" value="TreeGrafter"/>
</dbReference>
<dbReference type="CDD" id="cd00515">
    <property type="entry name" value="HAM1"/>
    <property type="match status" value="1"/>
</dbReference>
<feature type="binding site" evidence="10">
    <location>
        <position position="175"/>
    </location>
    <ligand>
        <name>substrate</name>
    </ligand>
</feature>
<dbReference type="Gene3D" id="3.90.950.10">
    <property type="match status" value="1"/>
</dbReference>
<dbReference type="InterPro" id="IPR020922">
    <property type="entry name" value="dITP/XTP_pyrophosphatase"/>
</dbReference>
<comment type="catalytic activity">
    <reaction evidence="9 10">
        <text>XTP + H2O = XMP + diphosphate + H(+)</text>
        <dbReference type="Rhea" id="RHEA:28610"/>
        <dbReference type="ChEBI" id="CHEBI:15377"/>
        <dbReference type="ChEBI" id="CHEBI:15378"/>
        <dbReference type="ChEBI" id="CHEBI:33019"/>
        <dbReference type="ChEBI" id="CHEBI:57464"/>
        <dbReference type="ChEBI" id="CHEBI:61314"/>
        <dbReference type="EC" id="3.6.1.66"/>
    </reaction>
</comment>
<dbReference type="EC" id="3.6.1.66" evidence="10"/>
<dbReference type="OrthoDB" id="9807456at2"/>
<evidence type="ECO:0000256" key="5">
    <source>
        <dbReference type="ARBA" id="ARBA00022801"/>
    </source>
</evidence>
<accession>A0A0A6Y3V1</accession>
<comment type="subunit">
    <text evidence="2 10">Homodimer.</text>
</comment>
<comment type="catalytic activity">
    <reaction evidence="8 10">
        <text>dITP + H2O = dIMP + diphosphate + H(+)</text>
        <dbReference type="Rhea" id="RHEA:28342"/>
        <dbReference type="ChEBI" id="CHEBI:15377"/>
        <dbReference type="ChEBI" id="CHEBI:15378"/>
        <dbReference type="ChEBI" id="CHEBI:33019"/>
        <dbReference type="ChEBI" id="CHEBI:61194"/>
        <dbReference type="ChEBI" id="CHEBI:61382"/>
        <dbReference type="EC" id="3.6.1.66"/>
    </reaction>
</comment>
<evidence type="ECO:0000313" key="13">
    <source>
        <dbReference type="EMBL" id="NEY20859.1"/>
    </source>
</evidence>
<keyword evidence="3 10" id="KW-0479">Metal-binding</keyword>
<feature type="binding site" evidence="10">
    <location>
        <position position="71"/>
    </location>
    <ligand>
        <name>substrate</name>
    </ligand>
</feature>
<evidence type="ECO:0000313" key="12">
    <source>
        <dbReference type="EMBL" id="KHD86927.1"/>
    </source>
</evidence>
<evidence type="ECO:0000256" key="1">
    <source>
        <dbReference type="ARBA" id="ARBA00008023"/>
    </source>
</evidence>
<dbReference type="PANTHER" id="PTHR11067">
    <property type="entry name" value="INOSINE TRIPHOSPHATE PYROPHOSPHATASE/HAM1 PROTEIN"/>
    <property type="match status" value="1"/>
</dbReference>
<dbReference type="GO" id="GO:0036220">
    <property type="term" value="F:ITP diphosphatase activity"/>
    <property type="evidence" value="ECO:0007669"/>
    <property type="project" value="UniProtKB-UniRule"/>
</dbReference>
<dbReference type="GO" id="GO:0000166">
    <property type="term" value="F:nucleotide binding"/>
    <property type="evidence" value="ECO:0007669"/>
    <property type="project" value="UniProtKB-KW"/>
</dbReference>
<evidence type="ECO:0000256" key="6">
    <source>
        <dbReference type="ARBA" id="ARBA00022842"/>
    </source>
</evidence>
<organism evidence="12 14">
    <name type="scientific">Heyndrickxia ginsengihumi</name>
    <dbReference type="NCBI Taxonomy" id="363870"/>
    <lineage>
        <taxon>Bacteria</taxon>
        <taxon>Bacillati</taxon>
        <taxon>Bacillota</taxon>
        <taxon>Bacilli</taxon>
        <taxon>Bacillales</taxon>
        <taxon>Bacillaceae</taxon>
        <taxon>Heyndrickxia</taxon>
    </lineage>
</organism>
<feature type="active site" description="Proton acceptor" evidence="10">
    <location>
        <position position="70"/>
    </location>
</feature>
<name>A0A0A6Y3V1_9BACI</name>
<reference evidence="12 14" key="1">
    <citation type="submission" date="2014-10" db="EMBL/GenBank/DDBJ databases">
        <title>Draft genome of phytase producing Bacillus ginsengihumi strain M2.11.</title>
        <authorList>
            <person name="Toymentseva A."/>
            <person name="Boulygina E.A."/>
            <person name="Kazakov S.V."/>
            <person name="Kayumov I."/>
            <person name="Suleimanova A.D."/>
            <person name="Mardanova A.M."/>
            <person name="Maria S.N."/>
            <person name="Sergey M.Y."/>
            <person name="Sharipova M.R."/>
        </authorList>
    </citation>
    <scope>NUCLEOTIDE SEQUENCE [LARGE SCALE GENOMIC DNA]</scope>
    <source>
        <strain evidence="12 14">M2.11</strain>
    </source>
</reference>
<evidence type="ECO:0000313" key="14">
    <source>
        <dbReference type="Proteomes" id="UP000030588"/>
    </source>
</evidence>
<sequence>MKAVLIATKNRGKAKEFEQMFSKYGIEVKTLLDVDHAIDVAETGKTFEENAILKAETIANQYQLMTIADDSGLMIDALDGSPGIYSARYAGEEKNDEANIDKVLSELMNVSDDRRAATFYCALAVAEPGKETYTVSGTLNGMITHKRIGENGFGYDPIFKISSGKTLAQLSSEEKNAISHRANAMKQLSKLLNQKWGEESIK</sequence>
<dbReference type="EMBL" id="JAAIWK010000022">
    <property type="protein sequence ID" value="NEY20859.1"/>
    <property type="molecule type" value="Genomic_DNA"/>
</dbReference>
<dbReference type="GO" id="GO:0036222">
    <property type="term" value="F:XTP diphosphatase activity"/>
    <property type="evidence" value="ECO:0007669"/>
    <property type="project" value="UniProtKB-UniRule"/>
</dbReference>
<comment type="function">
    <text evidence="10">Pyrophosphatase that catalyzes the hydrolysis of nucleoside triphosphates to their monophosphate derivatives, with a high preference for the non-canonical purine nucleotides XTP (xanthosine triphosphate), dITP (deoxyinosine triphosphate) and ITP. Seems to function as a house-cleaning enzyme that removes non-canonical purine nucleotides from the nucleotide pool, thus preventing their incorporation into DNA/RNA and avoiding chromosomal lesions.</text>
</comment>
<reference evidence="13 15" key="3">
    <citation type="submission" date="2020-03" db="EMBL/GenBank/DDBJ databases">
        <title>Bacillus aquiflavi sp. nov., isolated from yellow water of strong flavor Chinese baijiu in Yibin region of China.</title>
        <authorList>
            <person name="Xie J."/>
        </authorList>
    </citation>
    <scope>NUCLEOTIDE SEQUENCE [LARGE SCALE GENOMIC DNA]</scope>
    <source>
        <strain evidence="13 15">Gsoil 114</strain>
    </source>
</reference>
<evidence type="ECO:0000256" key="10">
    <source>
        <dbReference type="HAMAP-Rule" id="MF_01405"/>
    </source>
</evidence>
<comment type="similarity">
    <text evidence="1 10 11">Belongs to the HAM1 NTPase family.</text>
</comment>
<dbReference type="AlphaFoldDB" id="A0A0A6Y3V1"/>
<dbReference type="GO" id="GO:0009146">
    <property type="term" value="P:purine nucleoside triphosphate catabolic process"/>
    <property type="evidence" value="ECO:0007669"/>
    <property type="project" value="UniProtKB-UniRule"/>
</dbReference>
<dbReference type="Proteomes" id="UP000030588">
    <property type="component" value="Unassembled WGS sequence"/>
</dbReference>
<comment type="catalytic activity">
    <reaction evidence="10">
        <text>ITP + H2O = IMP + diphosphate + H(+)</text>
        <dbReference type="Rhea" id="RHEA:29399"/>
        <dbReference type="ChEBI" id="CHEBI:15377"/>
        <dbReference type="ChEBI" id="CHEBI:15378"/>
        <dbReference type="ChEBI" id="CHEBI:33019"/>
        <dbReference type="ChEBI" id="CHEBI:58053"/>
        <dbReference type="ChEBI" id="CHEBI:61402"/>
        <dbReference type="EC" id="3.6.1.66"/>
    </reaction>
</comment>
<dbReference type="HAMAP" id="MF_01405">
    <property type="entry name" value="Non_canon_purine_NTPase"/>
    <property type="match status" value="1"/>
</dbReference>
<dbReference type="GO" id="GO:0035870">
    <property type="term" value="F:dITP diphosphatase activity"/>
    <property type="evidence" value="ECO:0007669"/>
    <property type="project" value="UniProtKB-UniRule"/>
</dbReference>
<dbReference type="Proteomes" id="UP000476934">
    <property type="component" value="Unassembled WGS sequence"/>
</dbReference>
<keyword evidence="6 10" id="KW-0460">Magnesium</keyword>
<feature type="binding site" evidence="10">
    <location>
        <begin position="8"/>
        <end position="13"/>
    </location>
    <ligand>
        <name>substrate</name>
    </ligand>
</feature>
<dbReference type="EMBL" id="JRUN01000001">
    <property type="protein sequence ID" value="KHD86927.1"/>
    <property type="molecule type" value="Genomic_DNA"/>
</dbReference>
<dbReference type="Pfam" id="PF01725">
    <property type="entry name" value="Ham1p_like"/>
    <property type="match status" value="1"/>
</dbReference>
<dbReference type="GO" id="GO:0009117">
    <property type="term" value="P:nucleotide metabolic process"/>
    <property type="evidence" value="ECO:0007669"/>
    <property type="project" value="UniProtKB-KW"/>
</dbReference>
<dbReference type="NCBIfam" id="TIGR00042">
    <property type="entry name" value="RdgB/HAM1 family non-canonical purine NTP pyrophosphatase"/>
    <property type="match status" value="1"/>
</dbReference>
<dbReference type="GO" id="GO:0017111">
    <property type="term" value="F:ribonucleoside triphosphate phosphatase activity"/>
    <property type="evidence" value="ECO:0007669"/>
    <property type="project" value="InterPro"/>
</dbReference>
<evidence type="ECO:0000256" key="4">
    <source>
        <dbReference type="ARBA" id="ARBA00022741"/>
    </source>
</evidence>
<dbReference type="STRING" id="363870.NG54_00715"/>
<evidence type="ECO:0000313" key="15">
    <source>
        <dbReference type="Proteomes" id="UP000476934"/>
    </source>
</evidence>
<dbReference type="NCBIfam" id="NF011397">
    <property type="entry name" value="PRK14822.1"/>
    <property type="match status" value="1"/>
</dbReference>
<gene>
    <name evidence="13" type="ORF">G4D61_12945</name>
    <name evidence="12" type="ORF">NG54_00715</name>
</gene>
<comment type="caution">
    <text evidence="12">The sequence shown here is derived from an EMBL/GenBank/DDBJ whole genome shotgun (WGS) entry which is preliminary data.</text>
</comment>
<evidence type="ECO:0000256" key="9">
    <source>
        <dbReference type="ARBA" id="ARBA00052017"/>
    </source>
</evidence>
<reference evidence="13 15" key="2">
    <citation type="submission" date="2020-02" db="EMBL/GenBank/DDBJ databases">
        <authorList>
            <person name="Feng H."/>
        </authorList>
    </citation>
    <scope>NUCLEOTIDE SEQUENCE [LARGE SCALE GENOMIC DNA]</scope>
    <source>
        <strain evidence="13 15">Gsoil 114</strain>
    </source>
</reference>
<feature type="binding site" evidence="10">
    <location>
        <position position="70"/>
    </location>
    <ligand>
        <name>Mg(2+)</name>
        <dbReference type="ChEBI" id="CHEBI:18420"/>
    </ligand>
</feature>
<evidence type="ECO:0000256" key="2">
    <source>
        <dbReference type="ARBA" id="ARBA00011738"/>
    </source>
</evidence>
<proteinExistence type="inferred from homology"/>
<dbReference type="InterPro" id="IPR029001">
    <property type="entry name" value="ITPase-like_fam"/>
</dbReference>
<dbReference type="PANTHER" id="PTHR11067:SF9">
    <property type="entry name" value="INOSINE TRIPHOSPHATE PYROPHOSPHATASE"/>
    <property type="match status" value="1"/>
</dbReference>
<feature type="binding site" evidence="10">
    <location>
        <begin position="180"/>
        <end position="181"/>
    </location>
    <ligand>
        <name>substrate</name>
    </ligand>
</feature>
<dbReference type="InterPro" id="IPR002637">
    <property type="entry name" value="RdgB/HAM1"/>
</dbReference>
<comment type="cofactor">
    <cofactor evidence="10">
        <name>Mg(2+)</name>
        <dbReference type="ChEBI" id="CHEBI:18420"/>
    </cofactor>
    <text evidence="10">Binds 1 Mg(2+) ion per subunit.</text>
</comment>
<keyword evidence="4 10" id="KW-0547">Nucleotide-binding</keyword>
<evidence type="ECO:0000256" key="8">
    <source>
        <dbReference type="ARBA" id="ARBA00051875"/>
    </source>
</evidence>
<evidence type="ECO:0000256" key="7">
    <source>
        <dbReference type="ARBA" id="ARBA00023080"/>
    </source>
</evidence>
<keyword evidence="7 10" id="KW-0546">Nucleotide metabolism</keyword>
<evidence type="ECO:0000256" key="3">
    <source>
        <dbReference type="ARBA" id="ARBA00022723"/>
    </source>
</evidence>
<keyword evidence="5 10" id="KW-0378">Hydrolase</keyword>
<comment type="caution">
    <text evidence="10">Lacks conserved residue(s) required for the propagation of feature annotation.</text>
</comment>
<evidence type="ECO:0000256" key="11">
    <source>
        <dbReference type="RuleBase" id="RU003781"/>
    </source>
</evidence>
<feature type="binding site" evidence="10">
    <location>
        <begin position="153"/>
        <end position="156"/>
    </location>
    <ligand>
        <name>substrate</name>
    </ligand>
</feature>
<keyword evidence="15" id="KW-1185">Reference proteome</keyword>
<protein>
    <recommendedName>
        <fullName evidence="10">dITP/XTP pyrophosphatase</fullName>
        <ecNumber evidence="10">3.6.1.66</ecNumber>
    </recommendedName>
    <alternativeName>
        <fullName evidence="10">Non-canonical purine NTP pyrophosphatase</fullName>
    </alternativeName>
    <alternativeName>
        <fullName evidence="10">Non-standard purine NTP pyrophosphatase</fullName>
    </alternativeName>
    <alternativeName>
        <fullName evidence="10">Nucleoside-triphosphate diphosphatase</fullName>
    </alternativeName>
    <alternativeName>
        <fullName evidence="10">Nucleoside-triphosphate pyrophosphatase</fullName>
        <shortName evidence="10">NTPase</shortName>
    </alternativeName>
</protein>
<dbReference type="RefSeq" id="WP_035352586.1">
    <property type="nucleotide sequence ID" value="NZ_JAAIWK010000022.1"/>
</dbReference>